<dbReference type="EMBL" id="MHPP01000031">
    <property type="protein sequence ID" value="OGZ83608.1"/>
    <property type="molecule type" value="Genomic_DNA"/>
</dbReference>
<dbReference type="STRING" id="1802229.A2401_01930"/>
<dbReference type="AlphaFoldDB" id="A0A1G2JBE5"/>
<accession>A0A1G2JBE5</accession>
<evidence type="ECO:0000313" key="3">
    <source>
        <dbReference type="Proteomes" id="UP000177751"/>
    </source>
</evidence>
<reference evidence="2 3" key="1">
    <citation type="journal article" date="2016" name="Nat. Commun.">
        <title>Thousands of microbial genomes shed light on interconnected biogeochemical processes in an aquifer system.</title>
        <authorList>
            <person name="Anantharaman K."/>
            <person name="Brown C.T."/>
            <person name="Hug L.A."/>
            <person name="Sharon I."/>
            <person name="Castelle C.J."/>
            <person name="Probst A.J."/>
            <person name="Thomas B.C."/>
            <person name="Singh A."/>
            <person name="Wilkins M.J."/>
            <person name="Karaoz U."/>
            <person name="Brodie E.L."/>
            <person name="Williams K.H."/>
            <person name="Hubbard S.S."/>
            <person name="Banfield J.F."/>
        </authorList>
    </citation>
    <scope>NUCLEOTIDE SEQUENCE [LARGE SCALE GENOMIC DNA]</scope>
</reference>
<sequence length="198" mass="22995">MQKGFTIIEIIIAVFVLTIGIIGVFSAFYVIVFLSQDSVDRFTATYLSQEGIEIARNIRDTNWLNYGNNNTPTEVNAWDQFLADRAGGSNDFFWQADYRTAPVFDEAFNLQWYNNENYLKIFGTEGFYEYRNCDSENPDCETKFKRKITASILNQHSIRVLSEVSWDKKATLLEREKFAGDCGPLNCIKTEEILYDWY</sequence>
<proteinExistence type="predicted"/>
<dbReference type="Pfam" id="PF07963">
    <property type="entry name" value="N_methyl"/>
    <property type="match status" value="1"/>
</dbReference>
<dbReference type="Proteomes" id="UP000177751">
    <property type="component" value="Unassembled WGS sequence"/>
</dbReference>
<keyword evidence="1" id="KW-0812">Transmembrane</keyword>
<dbReference type="InterPro" id="IPR012902">
    <property type="entry name" value="N_methyl_site"/>
</dbReference>
<name>A0A1G2JBE5_9BACT</name>
<keyword evidence="1" id="KW-0472">Membrane</keyword>
<feature type="transmembrane region" description="Helical" evidence="1">
    <location>
        <begin position="7"/>
        <end position="34"/>
    </location>
</feature>
<protein>
    <submittedName>
        <fullName evidence="2">Uncharacterized protein</fullName>
    </submittedName>
</protein>
<evidence type="ECO:0000256" key="1">
    <source>
        <dbReference type="SAM" id="Phobius"/>
    </source>
</evidence>
<evidence type="ECO:0000313" key="2">
    <source>
        <dbReference type="EMBL" id="OGZ83608.1"/>
    </source>
</evidence>
<gene>
    <name evidence="2" type="ORF">A2401_01930</name>
</gene>
<organism evidence="2 3">
    <name type="scientific">Candidatus Staskawiczbacteria bacterium RIFOXYC1_FULL_38_18</name>
    <dbReference type="NCBI Taxonomy" id="1802229"/>
    <lineage>
        <taxon>Bacteria</taxon>
        <taxon>Candidatus Staskawicziibacteriota</taxon>
    </lineage>
</organism>
<comment type="caution">
    <text evidence="2">The sequence shown here is derived from an EMBL/GenBank/DDBJ whole genome shotgun (WGS) entry which is preliminary data.</text>
</comment>
<keyword evidence="1" id="KW-1133">Transmembrane helix</keyword>